<dbReference type="Gene3D" id="1.20.1260.10">
    <property type="match status" value="1"/>
</dbReference>
<comment type="caution">
    <text evidence="2">The sequence shown here is derived from an EMBL/GenBank/DDBJ whole genome shotgun (WGS) entry which is preliminary data.</text>
</comment>
<organism evidence="2 3">
    <name type="scientific">Pseudoclavibacter chungangensis</name>
    <dbReference type="NCBI Taxonomy" id="587635"/>
    <lineage>
        <taxon>Bacteria</taxon>
        <taxon>Bacillati</taxon>
        <taxon>Actinomycetota</taxon>
        <taxon>Actinomycetes</taxon>
        <taxon>Micrococcales</taxon>
        <taxon>Microbacteriaceae</taxon>
        <taxon>Pseudoclavibacter</taxon>
    </lineage>
</organism>
<feature type="domain" description="Ferritin-like" evidence="1">
    <location>
        <begin position="19"/>
        <end position="181"/>
    </location>
</feature>
<accession>A0A7J5BQF7</accession>
<reference evidence="2 3" key="1">
    <citation type="submission" date="2019-09" db="EMBL/GenBank/DDBJ databases">
        <title>Phylogeny of genus Pseudoclavibacter and closely related genus.</title>
        <authorList>
            <person name="Li Y."/>
        </authorList>
    </citation>
    <scope>NUCLEOTIDE SEQUENCE [LARGE SCALE GENOMIC DNA]</scope>
    <source>
        <strain evidence="2 3">DSM 23821</strain>
    </source>
</reference>
<evidence type="ECO:0000313" key="3">
    <source>
        <dbReference type="Proteomes" id="UP000467240"/>
    </source>
</evidence>
<dbReference type="OrthoDB" id="3728083at2"/>
<dbReference type="InterPro" id="IPR012347">
    <property type="entry name" value="Ferritin-like"/>
</dbReference>
<proteinExistence type="predicted"/>
<dbReference type="AlphaFoldDB" id="A0A7J5BQF7"/>
<evidence type="ECO:0000313" key="2">
    <source>
        <dbReference type="EMBL" id="KAB1655109.1"/>
    </source>
</evidence>
<keyword evidence="3" id="KW-1185">Reference proteome</keyword>
<sequence length="216" mass="23130">MVTDASPLADRLPAAAGVAARIAYLQLLQFQELSALVTEAPALADKQALGRSAGLALERHELACAYLESAGLDPSAQMKRIAAEVDAFATRVVGRDWNERILTVFLTSGILHDFYEAVLPLLDEADRTALAPTIDDEESQQALHEILVTAIEANHGSGDRLAMWGRRLVGDALLACRRVVGLADVHDEAADDALDVIVSELTAEHSRRMNALGLAA</sequence>
<dbReference type="EMBL" id="WBJZ01000016">
    <property type="protein sequence ID" value="KAB1655109.1"/>
    <property type="molecule type" value="Genomic_DNA"/>
</dbReference>
<evidence type="ECO:0000259" key="1">
    <source>
        <dbReference type="Pfam" id="PF13794"/>
    </source>
</evidence>
<gene>
    <name evidence="2" type="ORF">F8O01_12700</name>
</gene>
<dbReference type="Pfam" id="PF13794">
    <property type="entry name" value="MiaE_2"/>
    <property type="match status" value="1"/>
</dbReference>
<name>A0A7J5BQF7_9MICO</name>
<dbReference type="Proteomes" id="UP000467240">
    <property type="component" value="Unassembled WGS sequence"/>
</dbReference>
<protein>
    <recommendedName>
        <fullName evidence="1">Ferritin-like domain-containing protein</fullName>
    </recommendedName>
</protein>
<dbReference type="InterPro" id="IPR059125">
    <property type="entry name" value="Ferritin_actino"/>
</dbReference>